<protein>
    <recommendedName>
        <fullName evidence="16">Cyclic GMP-AMP synthase</fullName>
    </recommendedName>
</protein>
<evidence type="ECO:0000256" key="10">
    <source>
        <dbReference type="ARBA" id="ARBA00023134"/>
    </source>
</evidence>
<reference evidence="14 15" key="1">
    <citation type="submission" date="2023-11" db="EMBL/GenBank/DDBJ databases">
        <authorList>
            <person name="Hedman E."/>
            <person name="Englund M."/>
            <person name="Stromberg M."/>
            <person name="Nyberg Akerstrom W."/>
            <person name="Nylinder S."/>
            <person name="Jareborg N."/>
            <person name="Kallberg Y."/>
            <person name="Kronander E."/>
        </authorList>
    </citation>
    <scope>NUCLEOTIDE SEQUENCE [LARGE SCALE GENOMIC DNA]</scope>
</reference>
<evidence type="ECO:0000259" key="13">
    <source>
        <dbReference type="Pfam" id="PF20266"/>
    </source>
</evidence>
<dbReference type="Pfam" id="PF20266">
    <property type="entry name" value="Mab-21_C"/>
    <property type="match status" value="1"/>
</dbReference>
<keyword evidence="8" id="KW-0067">ATP-binding</keyword>
<proteinExistence type="inferred from homology"/>
<evidence type="ECO:0000313" key="15">
    <source>
        <dbReference type="Proteomes" id="UP001314205"/>
    </source>
</evidence>
<dbReference type="PANTHER" id="PTHR10656:SF42">
    <property type="entry name" value="CYCLIC GMP-AMP SYNTHASE-LIKE PROTEIN-RELATED"/>
    <property type="match status" value="1"/>
</dbReference>
<name>A0AAV1M8G3_9NEOP</name>
<evidence type="ECO:0000313" key="14">
    <source>
        <dbReference type="EMBL" id="CAK1602569.1"/>
    </source>
</evidence>
<evidence type="ECO:0000256" key="1">
    <source>
        <dbReference type="ARBA" id="ARBA00001936"/>
    </source>
</evidence>
<dbReference type="GO" id="GO:0046872">
    <property type="term" value="F:metal ion binding"/>
    <property type="evidence" value="ECO:0007669"/>
    <property type="project" value="UniProtKB-KW"/>
</dbReference>
<dbReference type="InterPro" id="IPR024810">
    <property type="entry name" value="MAB21L/cGLR"/>
</dbReference>
<evidence type="ECO:0000256" key="5">
    <source>
        <dbReference type="ARBA" id="ARBA00022695"/>
    </source>
</evidence>
<evidence type="ECO:0000259" key="12">
    <source>
        <dbReference type="Pfam" id="PF03281"/>
    </source>
</evidence>
<evidence type="ECO:0000256" key="3">
    <source>
        <dbReference type="ARBA" id="ARBA00008307"/>
    </source>
</evidence>
<keyword evidence="4" id="KW-0808">Transferase</keyword>
<dbReference type="EMBL" id="CAVLGL010000137">
    <property type="protein sequence ID" value="CAK1602569.1"/>
    <property type="molecule type" value="Genomic_DNA"/>
</dbReference>
<dbReference type="GO" id="GO:0016779">
    <property type="term" value="F:nucleotidyltransferase activity"/>
    <property type="evidence" value="ECO:0007669"/>
    <property type="project" value="UniProtKB-KW"/>
</dbReference>
<evidence type="ECO:0008006" key="16">
    <source>
        <dbReference type="Google" id="ProtNLM"/>
    </source>
</evidence>
<evidence type="ECO:0000256" key="7">
    <source>
        <dbReference type="ARBA" id="ARBA00022741"/>
    </source>
</evidence>
<evidence type="ECO:0000256" key="11">
    <source>
        <dbReference type="ARBA" id="ARBA00023211"/>
    </source>
</evidence>
<evidence type="ECO:0000256" key="8">
    <source>
        <dbReference type="ARBA" id="ARBA00022840"/>
    </source>
</evidence>
<accession>A0AAV1M8G3</accession>
<dbReference type="SMART" id="SM01265">
    <property type="entry name" value="Mab-21"/>
    <property type="match status" value="1"/>
</dbReference>
<organism evidence="14 15">
    <name type="scientific">Parnassius mnemosyne</name>
    <name type="common">clouded apollo</name>
    <dbReference type="NCBI Taxonomy" id="213953"/>
    <lineage>
        <taxon>Eukaryota</taxon>
        <taxon>Metazoa</taxon>
        <taxon>Ecdysozoa</taxon>
        <taxon>Arthropoda</taxon>
        <taxon>Hexapoda</taxon>
        <taxon>Insecta</taxon>
        <taxon>Pterygota</taxon>
        <taxon>Neoptera</taxon>
        <taxon>Endopterygota</taxon>
        <taxon>Lepidoptera</taxon>
        <taxon>Glossata</taxon>
        <taxon>Ditrysia</taxon>
        <taxon>Papilionoidea</taxon>
        <taxon>Papilionidae</taxon>
        <taxon>Parnassiinae</taxon>
        <taxon>Parnassini</taxon>
        <taxon>Parnassius</taxon>
        <taxon>Driopa</taxon>
    </lineage>
</organism>
<sequence length="411" mass="47510">MISTSSVPTAPILRNLNAVLADIYCRYIALKKEDCALHYGVFTEVFLKLHDTMKKVDSYYGRYSSAVKFAGSHFDGLRINKPDEYDMDIVIRVPVSINHNSWTPGASDITIEPKHPGFVQLRAGVQYQRIPFRDGEDCVINRTAYEWLDAKNYILRSKFTNWFKSVVTKALNQLPRYCGLPSMCVNGTVHTIRTTESGPAFTLVIEGPRGFRLDVDLVPALKFPESRWPVEGYRSIPPGCSVDYWMVVPKPNKNGHDCYDESRSWRIALHEQERKLMHNSYNMHLTIKLLKKLRDSRGMNKIASYYIKTLFLWEIVELNDPSFWKRNDLATLLKHMLNKFHIALIEGKISYFWNRRCNLIGHLSRQLLDKYSDIVGSLLRALDDRQGHVTAAKYLLSDVEYASYHRFLSTN</sequence>
<dbReference type="InterPro" id="IPR046906">
    <property type="entry name" value="Mab-21_HhH/H2TH-like"/>
</dbReference>
<comment type="cofactor">
    <cofactor evidence="1">
        <name>Mn(2+)</name>
        <dbReference type="ChEBI" id="CHEBI:29035"/>
    </cofactor>
</comment>
<dbReference type="InterPro" id="IPR046903">
    <property type="entry name" value="Mab-21-like_nuc_Trfase"/>
</dbReference>
<keyword evidence="7" id="KW-0547">Nucleotide-binding</keyword>
<comment type="caution">
    <text evidence="14">The sequence shown here is derived from an EMBL/GenBank/DDBJ whole genome shotgun (WGS) entry which is preliminary data.</text>
</comment>
<keyword evidence="15" id="KW-1185">Reference proteome</keyword>
<keyword evidence="6" id="KW-0479">Metal-binding</keyword>
<feature type="domain" description="Mab-21-like HhH/H2TH-like" evidence="13">
    <location>
        <begin position="284"/>
        <end position="374"/>
    </location>
</feature>
<dbReference type="Pfam" id="PF03281">
    <property type="entry name" value="Mab-21"/>
    <property type="match status" value="1"/>
</dbReference>
<evidence type="ECO:0000256" key="9">
    <source>
        <dbReference type="ARBA" id="ARBA00022842"/>
    </source>
</evidence>
<evidence type="ECO:0000256" key="2">
    <source>
        <dbReference type="ARBA" id="ARBA00001946"/>
    </source>
</evidence>
<comment type="cofactor">
    <cofactor evidence="2">
        <name>Mg(2+)</name>
        <dbReference type="ChEBI" id="CHEBI:18420"/>
    </cofactor>
</comment>
<comment type="similarity">
    <text evidence="3">Belongs to the mab-21 family.</text>
</comment>
<dbReference type="Gene3D" id="3.30.460.90">
    <property type="match status" value="1"/>
</dbReference>
<keyword evidence="9" id="KW-0460">Magnesium</keyword>
<keyword evidence="10" id="KW-0342">GTP-binding</keyword>
<feature type="domain" description="Mab-21-like nucleotidyltransferase" evidence="12">
    <location>
        <begin position="74"/>
        <end position="279"/>
    </location>
</feature>
<dbReference type="GO" id="GO:0005525">
    <property type="term" value="F:GTP binding"/>
    <property type="evidence" value="ECO:0007669"/>
    <property type="project" value="UniProtKB-KW"/>
</dbReference>
<dbReference type="PANTHER" id="PTHR10656">
    <property type="entry name" value="CELL FATE DETERMINING PROTEIN MAB21-RELATED"/>
    <property type="match status" value="1"/>
</dbReference>
<keyword evidence="5" id="KW-0548">Nucleotidyltransferase</keyword>
<keyword evidence="11" id="KW-0464">Manganese</keyword>
<dbReference type="GO" id="GO:0005524">
    <property type="term" value="F:ATP binding"/>
    <property type="evidence" value="ECO:0007669"/>
    <property type="project" value="UniProtKB-KW"/>
</dbReference>
<evidence type="ECO:0000256" key="4">
    <source>
        <dbReference type="ARBA" id="ARBA00022679"/>
    </source>
</evidence>
<evidence type="ECO:0000256" key="6">
    <source>
        <dbReference type="ARBA" id="ARBA00022723"/>
    </source>
</evidence>
<gene>
    <name evidence="14" type="ORF">PARMNEM_LOCUS21055</name>
</gene>
<dbReference type="Gene3D" id="1.10.1410.40">
    <property type="match status" value="1"/>
</dbReference>
<dbReference type="AlphaFoldDB" id="A0AAV1M8G3"/>
<dbReference type="Proteomes" id="UP001314205">
    <property type="component" value="Unassembled WGS sequence"/>
</dbReference>